<proteinExistence type="predicted"/>
<evidence type="ECO:0000313" key="1">
    <source>
        <dbReference type="EMBL" id="KAK9163283.1"/>
    </source>
</evidence>
<accession>A0AAP0Q0Y6</accession>
<gene>
    <name evidence="1" type="ORF">Syun_004185</name>
</gene>
<keyword evidence="2" id="KW-1185">Reference proteome</keyword>
<reference evidence="1 2" key="1">
    <citation type="submission" date="2024-01" db="EMBL/GenBank/DDBJ databases">
        <title>Genome assemblies of Stephania.</title>
        <authorList>
            <person name="Yang L."/>
        </authorList>
    </citation>
    <scope>NUCLEOTIDE SEQUENCE [LARGE SCALE GENOMIC DNA]</scope>
    <source>
        <strain evidence="1">YNDBR</strain>
        <tissue evidence="1">Leaf</tissue>
    </source>
</reference>
<sequence length="61" mass="6841">MKKNREAANFGAAARPQYHVQEHKTSWALCGHHSITTAKGQESIPHHWRCASVIALPQHQS</sequence>
<organism evidence="1 2">
    <name type="scientific">Stephania yunnanensis</name>
    <dbReference type="NCBI Taxonomy" id="152371"/>
    <lineage>
        <taxon>Eukaryota</taxon>
        <taxon>Viridiplantae</taxon>
        <taxon>Streptophyta</taxon>
        <taxon>Embryophyta</taxon>
        <taxon>Tracheophyta</taxon>
        <taxon>Spermatophyta</taxon>
        <taxon>Magnoliopsida</taxon>
        <taxon>Ranunculales</taxon>
        <taxon>Menispermaceae</taxon>
        <taxon>Menispermoideae</taxon>
        <taxon>Cissampelideae</taxon>
        <taxon>Stephania</taxon>
    </lineage>
</organism>
<dbReference type="AlphaFoldDB" id="A0AAP0Q0Y6"/>
<dbReference type="EMBL" id="JBBNAF010000002">
    <property type="protein sequence ID" value="KAK9163283.1"/>
    <property type="molecule type" value="Genomic_DNA"/>
</dbReference>
<evidence type="ECO:0000313" key="2">
    <source>
        <dbReference type="Proteomes" id="UP001420932"/>
    </source>
</evidence>
<protein>
    <submittedName>
        <fullName evidence="1">Uncharacterized protein</fullName>
    </submittedName>
</protein>
<name>A0AAP0Q0Y6_9MAGN</name>
<comment type="caution">
    <text evidence="1">The sequence shown here is derived from an EMBL/GenBank/DDBJ whole genome shotgun (WGS) entry which is preliminary data.</text>
</comment>
<dbReference type="Proteomes" id="UP001420932">
    <property type="component" value="Unassembled WGS sequence"/>
</dbReference>